<evidence type="ECO:0000313" key="2">
    <source>
        <dbReference type="Proteomes" id="UP001152523"/>
    </source>
</evidence>
<keyword evidence="2" id="KW-1185">Reference proteome</keyword>
<organism evidence="1 2">
    <name type="scientific">Cuscuta epithymum</name>
    <dbReference type="NCBI Taxonomy" id="186058"/>
    <lineage>
        <taxon>Eukaryota</taxon>
        <taxon>Viridiplantae</taxon>
        <taxon>Streptophyta</taxon>
        <taxon>Embryophyta</taxon>
        <taxon>Tracheophyta</taxon>
        <taxon>Spermatophyta</taxon>
        <taxon>Magnoliopsida</taxon>
        <taxon>eudicotyledons</taxon>
        <taxon>Gunneridae</taxon>
        <taxon>Pentapetalae</taxon>
        <taxon>asterids</taxon>
        <taxon>lamiids</taxon>
        <taxon>Solanales</taxon>
        <taxon>Convolvulaceae</taxon>
        <taxon>Cuscuteae</taxon>
        <taxon>Cuscuta</taxon>
        <taxon>Cuscuta subgen. Cuscuta</taxon>
    </lineage>
</organism>
<gene>
    <name evidence="1" type="ORF">CEPIT_LOCUS28464</name>
</gene>
<proteinExistence type="predicted"/>
<accession>A0AAV0EWV9</accession>
<protein>
    <submittedName>
        <fullName evidence="1">Uncharacterized protein</fullName>
    </submittedName>
</protein>
<reference evidence="1" key="1">
    <citation type="submission" date="2022-07" db="EMBL/GenBank/DDBJ databases">
        <authorList>
            <person name="Macas J."/>
            <person name="Novak P."/>
            <person name="Neumann P."/>
        </authorList>
    </citation>
    <scope>NUCLEOTIDE SEQUENCE</scope>
</reference>
<comment type="caution">
    <text evidence="1">The sequence shown here is derived from an EMBL/GenBank/DDBJ whole genome shotgun (WGS) entry which is preliminary data.</text>
</comment>
<dbReference type="Proteomes" id="UP001152523">
    <property type="component" value="Unassembled WGS sequence"/>
</dbReference>
<evidence type="ECO:0000313" key="1">
    <source>
        <dbReference type="EMBL" id="CAH9127620.1"/>
    </source>
</evidence>
<dbReference type="EMBL" id="CAMAPF010000948">
    <property type="protein sequence ID" value="CAH9127620.1"/>
    <property type="molecule type" value="Genomic_DNA"/>
</dbReference>
<dbReference type="AlphaFoldDB" id="A0AAV0EWV9"/>
<name>A0AAV0EWV9_9ASTE</name>
<sequence length="100" mass="10465">MHLKVHLPLPCSCSHLLLSTLRPSSLPPPVDAAVAGGVFTVVVETVVNSSLPEIAASPMVPVQSTARSSKMIPAAILDNVAAFSVAMLLIYKLINCFLEG</sequence>